<protein>
    <recommendedName>
        <fullName evidence="6">Integrin alpha third immunoglobulin-like domain-containing protein</fullName>
    </recommendedName>
</protein>
<dbReference type="HOGENOM" id="CLU_511842_0_0_1"/>
<dbReference type="OMA" id="NITHDHT"/>
<dbReference type="GO" id="GO:0007160">
    <property type="term" value="P:cell-matrix adhesion"/>
    <property type="evidence" value="ECO:0007669"/>
    <property type="project" value="TreeGrafter"/>
</dbReference>
<feature type="transmembrane region" description="Helical" evidence="5">
    <location>
        <begin position="477"/>
        <end position="503"/>
    </location>
</feature>
<keyword evidence="8" id="KW-1185">Reference proteome</keyword>
<reference evidence="8" key="1">
    <citation type="submission" date="2003-08" db="EMBL/GenBank/DDBJ databases">
        <authorList>
            <person name="Birren B."/>
            <person name="Nusbaum C."/>
            <person name="Abebe A."/>
            <person name="Abouelleil A."/>
            <person name="Adekoya E."/>
            <person name="Ait-zahra M."/>
            <person name="Allen N."/>
            <person name="Allen T."/>
            <person name="An P."/>
            <person name="Anderson M."/>
            <person name="Anderson S."/>
            <person name="Arachchi H."/>
            <person name="Armbruster J."/>
            <person name="Bachantsang P."/>
            <person name="Baldwin J."/>
            <person name="Barry A."/>
            <person name="Bayul T."/>
            <person name="Blitshsteyn B."/>
            <person name="Bloom T."/>
            <person name="Blye J."/>
            <person name="Boguslavskiy L."/>
            <person name="Borowsky M."/>
            <person name="Boukhgalter B."/>
            <person name="Brunache A."/>
            <person name="Butler J."/>
            <person name="Calixte N."/>
            <person name="Calvo S."/>
            <person name="Camarata J."/>
            <person name="Campo K."/>
            <person name="Chang J."/>
            <person name="Cheshatsang Y."/>
            <person name="Citroen M."/>
            <person name="Collymore A."/>
            <person name="Considine T."/>
            <person name="Cook A."/>
            <person name="Cooke P."/>
            <person name="Corum B."/>
            <person name="Cuomo C."/>
            <person name="David R."/>
            <person name="Dawoe T."/>
            <person name="Degray S."/>
            <person name="Dodge S."/>
            <person name="Dooley K."/>
            <person name="Dorje P."/>
            <person name="Dorjee K."/>
            <person name="Dorris L."/>
            <person name="Duffey N."/>
            <person name="Dupes A."/>
            <person name="Elkins T."/>
            <person name="Engels R."/>
            <person name="Erickson J."/>
            <person name="Farina A."/>
            <person name="Faro S."/>
            <person name="Ferreira P."/>
            <person name="Fischer H."/>
            <person name="Fitzgerald M."/>
            <person name="Foley K."/>
            <person name="Gage D."/>
            <person name="Galagan J."/>
            <person name="Gearin G."/>
            <person name="Gnerre S."/>
            <person name="Gnirke A."/>
            <person name="Goyette A."/>
            <person name="Graham J."/>
            <person name="Grandbois E."/>
            <person name="Gyaltsen K."/>
            <person name="Hafez N."/>
            <person name="Hagopian D."/>
            <person name="Hagos B."/>
            <person name="Hall J."/>
            <person name="Hatcher B."/>
            <person name="Heller A."/>
            <person name="Higgins H."/>
            <person name="Honan T."/>
            <person name="Horn A."/>
            <person name="Houde N."/>
            <person name="Hughes L."/>
            <person name="Hulme W."/>
            <person name="Husby E."/>
            <person name="Iliev I."/>
            <person name="Jaffe D."/>
            <person name="Jones C."/>
            <person name="Kamal M."/>
            <person name="Kamat A."/>
            <person name="Kamvysselis M."/>
            <person name="Karlsson E."/>
            <person name="Kells C."/>
            <person name="Kieu A."/>
            <person name="Kisner P."/>
            <person name="Kodira C."/>
            <person name="Kulbokas E."/>
            <person name="Labutti K."/>
            <person name="Lama D."/>
            <person name="Landers T."/>
            <person name="Leger J."/>
            <person name="Levine S."/>
            <person name="Lewis D."/>
            <person name="Lewis T."/>
            <person name="Lindblad-toh K."/>
            <person name="Liu X."/>
            <person name="Lokyitsang T."/>
            <person name="Lokyitsang Y."/>
            <person name="Lucien O."/>
            <person name="Lui A."/>
            <person name="Ma L.J."/>
            <person name="Mabbitt R."/>
            <person name="Macdonald J."/>
            <person name="Maclean C."/>
            <person name="Major J."/>
            <person name="Manning J."/>
            <person name="Marabella R."/>
            <person name="Maru K."/>
            <person name="Matthews C."/>
            <person name="Mauceli E."/>
            <person name="Mccarthy M."/>
            <person name="Mcdonough S."/>
            <person name="Mcghee T."/>
            <person name="Meldrim J."/>
            <person name="Meneus L."/>
            <person name="Mesirov J."/>
            <person name="Mihalev A."/>
            <person name="Mihova T."/>
            <person name="Mikkelsen T."/>
            <person name="Mlenga V."/>
            <person name="Moru K."/>
            <person name="Mozes J."/>
            <person name="Mulrain L."/>
            <person name="Munson G."/>
            <person name="Naylor J."/>
            <person name="Newes C."/>
            <person name="Nguyen C."/>
            <person name="Nguyen N."/>
            <person name="Nguyen T."/>
            <person name="Nicol R."/>
            <person name="Nielsen C."/>
            <person name="Nizzari M."/>
            <person name="Norbu C."/>
            <person name="Norbu N."/>
            <person name="O'donnell P."/>
            <person name="Okoawo O."/>
            <person name="O'leary S."/>
            <person name="Omotosho B."/>
            <person name="O'neill K."/>
            <person name="Osman S."/>
            <person name="Parker S."/>
            <person name="Perrin D."/>
            <person name="Phunkhang P."/>
            <person name="Piqani B."/>
            <person name="Purcell S."/>
            <person name="Rachupka T."/>
            <person name="Ramasamy U."/>
            <person name="Rameau R."/>
            <person name="Ray V."/>
            <person name="Raymond C."/>
            <person name="Retta R."/>
            <person name="Richardson S."/>
            <person name="Rise C."/>
            <person name="Rodriguez J."/>
            <person name="Rogers J."/>
            <person name="Rogov P."/>
            <person name="Rutman M."/>
            <person name="Schupbach R."/>
            <person name="Seaman C."/>
            <person name="Settipalli S."/>
            <person name="Sharpe T."/>
            <person name="Sheridan J."/>
            <person name="Sherpa N."/>
            <person name="Shi J."/>
            <person name="Smirnov S."/>
            <person name="Smith C."/>
            <person name="Sougnez C."/>
            <person name="Spencer B."/>
            <person name="Stalker J."/>
            <person name="Stange-thomann N."/>
            <person name="Stavropoulos S."/>
            <person name="Stetson K."/>
            <person name="Stone C."/>
            <person name="Stone S."/>
            <person name="Stubbs M."/>
            <person name="Talamas J."/>
            <person name="Tchuinga P."/>
            <person name="Tenzing P."/>
            <person name="Tesfaye S."/>
            <person name="Theodore J."/>
            <person name="Thoulutsang Y."/>
            <person name="Topham K."/>
            <person name="Towey S."/>
            <person name="Tsamla T."/>
            <person name="Tsomo N."/>
            <person name="Vallee D."/>
            <person name="Vassiliev H."/>
            <person name="Venkataraman V."/>
            <person name="Vinson J."/>
            <person name="Vo A."/>
            <person name="Wade C."/>
            <person name="Wang S."/>
            <person name="Wangchuk T."/>
            <person name="Wangdi T."/>
            <person name="Whittaker C."/>
            <person name="Wilkinson J."/>
            <person name="Wu Y."/>
            <person name="Wyman D."/>
            <person name="Yadav S."/>
            <person name="Yang S."/>
            <person name="Yang X."/>
            <person name="Yeager S."/>
            <person name="Yee E."/>
            <person name="Young G."/>
            <person name="Zainoun J."/>
            <person name="Zembeck L."/>
            <person name="Zimmer A."/>
            <person name="Zody M."/>
            <person name="Lander E."/>
        </authorList>
    </citation>
    <scope>NUCLEOTIDE SEQUENCE [LARGE SCALE GENOMIC DNA]</scope>
</reference>
<dbReference type="GeneTree" id="ENSGT00940000165133"/>
<proteinExistence type="predicted"/>
<evidence type="ECO:0000256" key="3">
    <source>
        <dbReference type="ARBA" id="ARBA00023136"/>
    </source>
</evidence>
<keyword evidence="5" id="KW-1133">Transmembrane helix</keyword>
<organism evidence="7 8">
    <name type="scientific">Ciona savignyi</name>
    <name type="common">Pacific transparent sea squirt</name>
    <dbReference type="NCBI Taxonomy" id="51511"/>
    <lineage>
        <taxon>Eukaryota</taxon>
        <taxon>Metazoa</taxon>
        <taxon>Chordata</taxon>
        <taxon>Tunicata</taxon>
        <taxon>Ascidiacea</taxon>
        <taxon>Phlebobranchia</taxon>
        <taxon>Cionidae</taxon>
        <taxon>Ciona</taxon>
    </lineage>
</organism>
<reference evidence="7" key="2">
    <citation type="submission" date="2025-08" db="UniProtKB">
        <authorList>
            <consortium name="Ensembl"/>
        </authorList>
    </citation>
    <scope>IDENTIFICATION</scope>
</reference>
<dbReference type="Pfam" id="PF20806">
    <property type="entry name" value="Integrin_A_Ig_3"/>
    <property type="match status" value="1"/>
</dbReference>
<evidence type="ECO:0000256" key="2">
    <source>
        <dbReference type="ARBA" id="ARBA00023037"/>
    </source>
</evidence>
<keyword evidence="2" id="KW-0401">Integrin</keyword>
<dbReference type="STRING" id="51511.ENSCSAVP00000017011"/>
<dbReference type="GO" id="GO:0007229">
    <property type="term" value="P:integrin-mediated signaling pathway"/>
    <property type="evidence" value="ECO:0007669"/>
    <property type="project" value="UniProtKB-KW"/>
</dbReference>
<dbReference type="PANTHER" id="PTHR23220:SF133">
    <property type="entry name" value="INTEGRIN ALPHA-PS2"/>
    <property type="match status" value="1"/>
</dbReference>
<dbReference type="Proteomes" id="UP000007875">
    <property type="component" value="Unassembled WGS sequence"/>
</dbReference>
<dbReference type="GO" id="GO:0033627">
    <property type="term" value="P:cell adhesion mediated by integrin"/>
    <property type="evidence" value="ECO:0007669"/>
    <property type="project" value="TreeGrafter"/>
</dbReference>
<evidence type="ECO:0000256" key="5">
    <source>
        <dbReference type="SAM" id="Phobius"/>
    </source>
</evidence>
<dbReference type="Gene3D" id="2.60.40.1530">
    <property type="entry name" value="ntegrin, alpha v. Chain A, domain 4"/>
    <property type="match status" value="1"/>
</dbReference>
<dbReference type="Gene3D" id="1.20.5.930">
    <property type="entry name" value="Bicelle-embedded integrin alpha(iib) transmembrane segment"/>
    <property type="match status" value="1"/>
</dbReference>
<dbReference type="InterPro" id="IPR048286">
    <property type="entry name" value="Integrin_alpha_Ig-like_3"/>
</dbReference>
<name>H2ZHE5_CIOSA</name>
<dbReference type="InParanoid" id="H2ZHE5"/>
<keyword evidence="4" id="KW-0325">Glycoprotein</keyword>
<dbReference type="PANTHER" id="PTHR23220">
    <property type="entry name" value="INTEGRIN ALPHA"/>
    <property type="match status" value="1"/>
</dbReference>
<dbReference type="Ensembl" id="ENSCSAVT00000017194.1">
    <property type="protein sequence ID" value="ENSCSAVP00000017011.1"/>
    <property type="gene ID" value="ENSCSAVG00000010008.1"/>
</dbReference>
<dbReference type="GO" id="GO:0098609">
    <property type="term" value="P:cell-cell adhesion"/>
    <property type="evidence" value="ECO:0007669"/>
    <property type="project" value="TreeGrafter"/>
</dbReference>
<evidence type="ECO:0000313" key="7">
    <source>
        <dbReference type="Ensembl" id="ENSCSAVP00000017011.1"/>
    </source>
</evidence>
<feature type="domain" description="Integrin alpha third immunoglobulin-like" evidence="6">
    <location>
        <begin position="272"/>
        <end position="373"/>
    </location>
</feature>
<evidence type="ECO:0000259" key="6">
    <source>
        <dbReference type="Pfam" id="PF20806"/>
    </source>
</evidence>
<comment type="subcellular location">
    <subcellularLocation>
        <location evidence="1">Membrane</location>
        <topology evidence="1">Single-pass type I membrane protein</topology>
    </subcellularLocation>
</comment>
<evidence type="ECO:0000256" key="1">
    <source>
        <dbReference type="ARBA" id="ARBA00004479"/>
    </source>
</evidence>
<dbReference type="GO" id="GO:0009897">
    <property type="term" value="C:external side of plasma membrane"/>
    <property type="evidence" value="ECO:0007669"/>
    <property type="project" value="TreeGrafter"/>
</dbReference>
<dbReference type="GO" id="GO:0005178">
    <property type="term" value="F:integrin binding"/>
    <property type="evidence" value="ECO:0007669"/>
    <property type="project" value="TreeGrafter"/>
</dbReference>
<evidence type="ECO:0000256" key="4">
    <source>
        <dbReference type="ARBA" id="ARBA00023180"/>
    </source>
</evidence>
<evidence type="ECO:0000313" key="8">
    <source>
        <dbReference type="Proteomes" id="UP000007875"/>
    </source>
</evidence>
<reference evidence="7" key="3">
    <citation type="submission" date="2025-09" db="UniProtKB">
        <authorList>
            <consortium name="Ensembl"/>
        </authorList>
    </citation>
    <scope>IDENTIFICATION</scope>
</reference>
<dbReference type="InterPro" id="IPR032695">
    <property type="entry name" value="Integrin_dom_sf"/>
</dbReference>
<dbReference type="SUPFAM" id="SSF69179">
    <property type="entry name" value="Integrin domains"/>
    <property type="match status" value="1"/>
</dbReference>
<keyword evidence="5" id="KW-0812">Transmembrane</keyword>
<keyword evidence="3 5" id="KW-0472">Membrane</keyword>
<dbReference type="Gene3D" id="2.60.40.1460">
    <property type="entry name" value="Integrin domains. Chain A, domain 2"/>
    <property type="match status" value="1"/>
</dbReference>
<dbReference type="GO" id="GO:0008305">
    <property type="term" value="C:integrin complex"/>
    <property type="evidence" value="ECO:0007669"/>
    <property type="project" value="TreeGrafter"/>
</dbReference>
<accession>H2ZHE5</accession>
<dbReference type="AlphaFoldDB" id="H2ZHE5"/>
<sequence>MNVTLKLDSLLGNQPTKRIVFVDSASSGKTVLYNVSSSRSCFTLQVQLNVDYFGSVLSTGNFQIPPRLEVSYDYTNDYKNTVMSPMLEPWSTKTLTSDWKIQKSCSANTGKQCIHDLKVDTNFSVPPEESPLILGTQPGIFSIYVNISNLGPDHSYFTRVNIIGNLDLNKVSGSCISVIKHERPDTTLVSYKASNSFIQGLMLKGKQCSFVLEYTLVSLTKRAEVQNILIQGAVYSNVNETNHSIDPKNLNNNFKFQKKVLYKASIGHTSSSKPIAVFYNRTVVPSAFMHNLSNTILGMSNNITHDHTIYNRGPNLVSKASMVFTWPRQTKEGLPLLYLYKFQCIPQGICQCNTMNKVNEYGLAINNETSSANISINFDSNVTLPDITTCSDVKCDTITCHVKQFEKFSTVVVSSSFKVWIPSLAKPQLVSRFSSLLNFSYTESPIYNQAAVISTATTQVSAYSPPVPPNDQSQANIGAIIGAIVGGIILLITITLIMWKAGFFESKYARMRREAQEENKSNQDTEHSD</sequence>